<dbReference type="AlphaFoldDB" id="A0A2S3WHN5"/>
<dbReference type="Proteomes" id="UP000237194">
    <property type="component" value="Unassembled WGS sequence"/>
</dbReference>
<dbReference type="EMBL" id="MIND01000018">
    <property type="protein sequence ID" value="POF90462.1"/>
    <property type="molecule type" value="Genomic_DNA"/>
</dbReference>
<evidence type="ECO:0000313" key="1">
    <source>
        <dbReference type="EMBL" id="POF90462.1"/>
    </source>
</evidence>
<comment type="caution">
    <text evidence="1">The sequence shown here is derived from an EMBL/GenBank/DDBJ whole genome shotgun (WGS) entry which is preliminary data.</text>
</comment>
<accession>A0A2S3WHN5</accession>
<reference evidence="1 2" key="1">
    <citation type="submission" date="2016-08" db="EMBL/GenBank/DDBJ databases">
        <authorList>
            <person name="Seilhamer J.J."/>
        </authorList>
    </citation>
    <scope>NUCLEOTIDE SEQUENCE [LARGE SCALE GENOMIC DNA]</scope>
    <source>
        <strain evidence="1 2">KT-27</strain>
    </source>
</reference>
<sequence length="74" mass="8051">MNMNNNVTTLLSLKAAKALVKPVRPKSLRTTLMAPEMLAEVRKGNVWITPEGEVKAVRKGAVALIEAMGYEVEA</sequence>
<name>A0A2S3WHN5_PSEPU</name>
<gene>
    <name evidence="1" type="ORF">BGP80_21980</name>
</gene>
<reference evidence="1 2" key="2">
    <citation type="submission" date="2018-03" db="EMBL/GenBank/DDBJ databases">
        <title>Draft genome of Pseudomonas putida strain KT-27.</title>
        <authorList>
            <person name="Yoshizawa S."/>
            <person name="Khan N.H."/>
            <person name="Nishimura M."/>
            <person name="Chiura H.X."/>
            <person name="Ogura Y."/>
            <person name="Hayashi T."/>
            <person name="Kogure K."/>
        </authorList>
    </citation>
    <scope>NUCLEOTIDE SEQUENCE [LARGE SCALE GENOMIC DNA]</scope>
    <source>
        <strain evidence="1 2">KT-27</strain>
    </source>
</reference>
<evidence type="ECO:0000313" key="2">
    <source>
        <dbReference type="Proteomes" id="UP000237194"/>
    </source>
</evidence>
<protein>
    <submittedName>
        <fullName evidence="1">Uncharacterized protein</fullName>
    </submittedName>
</protein>
<proteinExistence type="predicted"/>
<dbReference type="RefSeq" id="WP_103438343.1">
    <property type="nucleotide sequence ID" value="NZ_MIND01000018.1"/>
</dbReference>
<organism evidence="1 2">
    <name type="scientific">Pseudomonas putida</name>
    <name type="common">Arthrobacter siderocapsulatus</name>
    <dbReference type="NCBI Taxonomy" id="303"/>
    <lineage>
        <taxon>Bacteria</taxon>
        <taxon>Pseudomonadati</taxon>
        <taxon>Pseudomonadota</taxon>
        <taxon>Gammaproteobacteria</taxon>
        <taxon>Pseudomonadales</taxon>
        <taxon>Pseudomonadaceae</taxon>
        <taxon>Pseudomonas</taxon>
    </lineage>
</organism>